<dbReference type="Gene3D" id="2.60.40.10">
    <property type="entry name" value="Immunoglobulins"/>
    <property type="match status" value="1"/>
</dbReference>
<keyword evidence="1" id="KW-0393">Immunoglobulin domain</keyword>
<dbReference type="Proteomes" id="UP001230051">
    <property type="component" value="Unassembled WGS sequence"/>
</dbReference>
<accession>A0AAD8CQT6</accession>
<feature type="domain" description="Ig-like" evidence="3">
    <location>
        <begin position="238"/>
        <end position="322"/>
    </location>
</feature>
<keyword evidence="2" id="KW-1133">Transmembrane helix</keyword>
<sequence>MNAEHPGGFRANIDILICFGYAKHSWKRFLPPAEKNDADARNSERCPSFASSTDIRTSCATLSQHASLSLRPFTCEVIEVTEMRWKLLSVSLLLSLLSSPLSSACYFCLIDKNLTDTLCTGYKLPESSVQSYDECFNSVRRVFLEDRSVAAAGRVGRGYEEQLKKILNRLIAEVISVTRGVVSTVNRYTYLLTTAADQFKSEAWKLPRASGCIPPCGYQKSGAVYNCVTCKYDGCGFPLDCPIVERTVHEKNRTALECSVDFEIPRDAQFNWNYVKEVKTNSLNLFKVVTSGSDRWFTILRTRRSQQGTYMCEIFDQEKSIVRLFFFLRVISKNQIVEAELQELFDSSLHSDWEGAEAEAEAEAATEATSLSRLTSAIDFLLTPGNLSQDVFIYITVCVSALLLLPLLCTGIVYWWATKT</sequence>
<comment type="caution">
    <text evidence="4">The sequence shown here is derived from an EMBL/GenBank/DDBJ whole genome shotgun (WGS) entry which is preliminary data.</text>
</comment>
<dbReference type="PANTHER" id="PTHR37366">
    <property type="entry name" value="SPERM ACROSOME MEMBRANE-ASSOCIATED PROTEIN 6"/>
    <property type="match status" value="1"/>
</dbReference>
<gene>
    <name evidence="4" type="primary">Spaca6</name>
    <name evidence="4" type="ORF">AOXY_G27467</name>
</gene>
<keyword evidence="5" id="KW-1185">Reference proteome</keyword>
<proteinExistence type="predicted"/>
<evidence type="ECO:0000256" key="1">
    <source>
        <dbReference type="ARBA" id="ARBA00023319"/>
    </source>
</evidence>
<dbReference type="Pfam" id="PF00047">
    <property type="entry name" value="ig"/>
    <property type="match status" value="1"/>
</dbReference>
<reference evidence="4" key="1">
    <citation type="submission" date="2022-02" db="EMBL/GenBank/DDBJ databases">
        <title>Atlantic sturgeon de novo genome assembly.</title>
        <authorList>
            <person name="Stock M."/>
            <person name="Klopp C."/>
            <person name="Guiguen Y."/>
            <person name="Cabau C."/>
            <person name="Parinello H."/>
            <person name="Santidrian Yebra-Pimentel E."/>
            <person name="Kuhl H."/>
            <person name="Dirks R.P."/>
            <person name="Guessner J."/>
            <person name="Wuertz S."/>
            <person name="Du K."/>
            <person name="Schartl M."/>
        </authorList>
    </citation>
    <scope>NUCLEOTIDE SEQUENCE</scope>
    <source>
        <strain evidence="4">STURGEONOMICS-FGT-2020</strain>
        <tissue evidence="4">Whole blood</tissue>
    </source>
</reference>
<dbReference type="GO" id="GO:0007342">
    <property type="term" value="P:fusion of sperm to egg plasma membrane involved in single fertilization"/>
    <property type="evidence" value="ECO:0007669"/>
    <property type="project" value="InterPro"/>
</dbReference>
<evidence type="ECO:0000256" key="2">
    <source>
        <dbReference type="SAM" id="Phobius"/>
    </source>
</evidence>
<dbReference type="InterPro" id="IPR013783">
    <property type="entry name" value="Ig-like_fold"/>
</dbReference>
<evidence type="ECO:0000313" key="5">
    <source>
        <dbReference type="Proteomes" id="UP001230051"/>
    </source>
</evidence>
<dbReference type="InterPro" id="IPR036179">
    <property type="entry name" value="Ig-like_dom_sf"/>
</dbReference>
<dbReference type="InterPro" id="IPR013151">
    <property type="entry name" value="Immunoglobulin_dom"/>
</dbReference>
<dbReference type="SUPFAM" id="SSF48726">
    <property type="entry name" value="Immunoglobulin"/>
    <property type="match status" value="1"/>
</dbReference>
<dbReference type="PROSITE" id="PS50835">
    <property type="entry name" value="IG_LIKE"/>
    <property type="match status" value="1"/>
</dbReference>
<keyword evidence="2" id="KW-0812">Transmembrane</keyword>
<keyword evidence="2" id="KW-0472">Membrane</keyword>
<dbReference type="AlphaFoldDB" id="A0AAD8CQT6"/>
<organism evidence="4 5">
    <name type="scientific">Acipenser oxyrinchus oxyrinchus</name>
    <dbReference type="NCBI Taxonomy" id="40147"/>
    <lineage>
        <taxon>Eukaryota</taxon>
        <taxon>Metazoa</taxon>
        <taxon>Chordata</taxon>
        <taxon>Craniata</taxon>
        <taxon>Vertebrata</taxon>
        <taxon>Euteleostomi</taxon>
        <taxon>Actinopterygii</taxon>
        <taxon>Chondrostei</taxon>
        <taxon>Acipenseriformes</taxon>
        <taxon>Acipenseridae</taxon>
        <taxon>Acipenser</taxon>
    </lineage>
</organism>
<name>A0AAD8CQT6_ACIOX</name>
<protein>
    <submittedName>
        <fullName evidence="4">Sperm acrosome membrane-associated protein 6</fullName>
    </submittedName>
</protein>
<dbReference type="InterPro" id="IPR034549">
    <property type="entry name" value="SPACA6"/>
</dbReference>
<evidence type="ECO:0000313" key="4">
    <source>
        <dbReference type="EMBL" id="KAK1155105.1"/>
    </source>
</evidence>
<dbReference type="PANTHER" id="PTHR37366:SF1">
    <property type="entry name" value="SPERM ACROSOME MEMBRANE-ASSOCIATED PROTEIN 6"/>
    <property type="match status" value="1"/>
</dbReference>
<dbReference type="InterPro" id="IPR007110">
    <property type="entry name" value="Ig-like_dom"/>
</dbReference>
<feature type="transmembrane region" description="Helical" evidence="2">
    <location>
        <begin position="391"/>
        <end position="417"/>
    </location>
</feature>
<dbReference type="EMBL" id="JAGXEW010000032">
    <property type="protein sequence ID" value="KAK1155105.1"/>
    <property type="molecule type" value="Genomic_DNA"/>
</dbReference>
<evidence type="ECO:0000259" key="3">
    <source>
        <dbReference type="PROSITE" id="PS50835"/>
    </source>
</evidence>